<dbReference type="EMBL" id="JBBPBN010000021">
    <property type="protein sequence ID" value="KAK9014130.1"/>
    <property type="molecule type" value="Genomic_DNA"/>
</dbReference>
<reference evidence="2 3" key="1">
    <citation type="journal article" date="2024" name="G3 (Bethesda)">
        <title>Genome assembly of Hibiscus sabdariffa L. provides insights into metabolisms of medicinal natural products.</title>
        <authorList>
            <person name="Kim T."/>
        </authorList>
    </citation>
    <scope>NUCLEOTIDE SEQUENCE [LARGE SCALE GENOMIC DNA]</scope>
    <source>
        <strain evidence="2">TK-2024</strain>
        <tissue evidence="2">Old leaves</tissue>
    </source>
</reference>
<dbReference type="PROSITE" id="PS51257">
    <property type="entry name" value="PROKAR_LIPOPROTEIN"/>
    <property type="match status" value="1"/>
</dbReference>
<feature type="transmembrane region" description="Helical" evidence="1">
    <location>
        <begin position="251"/>
        <end position="270"/>
    </location>
</feature>
<dbReference type="Proteomes" id="UP001396334">
    <property type="component" value="Unassembled WGS sequence"/>
</dbReference>
<protein>
    <submittedName>
        <fullName evidence="2">Uncharacterized protein</fullName>
    </submittedName>
</protein>
<evidence type="ECO:0000256" key="1">
    <source>
        <dbReference type="SAM" id="Phobius"/>
    </source>
</evidence>
<gene>
    <name evidence="2" type="ORF">V6N11_005299</name>
</gene>
<accession>A0ABR2RME7</accession>
<keyword evidence="1" id="KW-0812">Transmembrane</keyword>
<feature type="transmembrane region" description="Helical" evidence="1">
    <location>
        <begin position="20"/>
        <end position="41"/>
    </location>
</feature>
<organism evidence="2 3">
    <name type="scientific">Hibiscus sabdariffa</name>
    <name type="common">roselle</name>
    <dbReference type="NCBI Taxonomy" id="183260"/>
    <lineage>
        <taxon>Eukaryota</taxon>
        <taxon>Viridiplantae</taxon>
        <taxon>Streptophyta</taxon>
        <taxon>Embryophyta</taxon>
        <taxon>Tracheophyta</taxon>
        <taxon>Spermatophyta</taxon>
        <taxon>Magnoliopsida</taxon>
        <taxon>eudicotyledons</taxon>
        <taxon>Gunneridae</taxon>
        <taxon>Pentapetalae</taxon>
        <taxon>rosids</taxon>
        <taxon>malvids</taxon>
        <taxon>Malvales</taxon>
        <taxon>Malvaceae</taxon>
        <taxon>Malvoideae</taxon>
        <taxon>Hibiscus</taxon>
    </lineage>
</organism>
<keyword evidence="1" id="KW-1133">Transmembrane helix</keyword>
<evidence type="ECO:0000313" key="3">
    <source>
        <dbReference type="Proteomes" id="UP001396334"/>
    </source>
</evidence>
<keyword evidence="3" id="KW-1185">Reference proteome</keyword>
<feature type="transmembrane region" description="Helical" evidence="1">
    <location>
        <begin position="62"/>
        <end position="87"/>
    </location>
</feature>
<proteinExistence type="predicted"/>
<comment type="caution">
    <text evidence="2">The sequence shown here is derived from an EMBL/GenBank/DDBJ whole genome shotgun (WGS) entry which is preliminary data.</text>
</comment>
<keyword evidence="1" id="KW-0472">Membrane</keyword>
<name>A0ABR2RME7_9ROSI</name>
<sequence length="275" mass="30945">MVKGKVDKGSEVCLFFQNGMLLFWPSAFSSSCFQALLVLIGEATAGEKKWFNPECFCQVFESGVILSFPSIIAAVFLVTHNISWLLFNPLENVYGQATLTWFVWTNGELTECSSYHLFEVDFGIIIFLRLLQGVFTYCARQKLQSLNLFLPLFPCTLLGFKGNKINVEPSFDLGKMLFTPLKISDLAIVIPPLWSFRMLTLCNCAGGAATILVYDVYQRSVKAGDPPIFLPLFQLSPYHSCIIRPSLKPPYLFGCFWICALFASVLRLLIKDCFS</sequence>
<evidence type="ECO:0000313" key="2">
    <source>
        <dbReference type="EMBL" id="KAK9014130.1"/>
    </source>
</evidence>